<dbReference type="Gene3D" id="3.30.70.100">
    <property type="match status" value="1"/>
</dbReference>
<reference evidence="3" key="1">
    <citation type="submission" date="2015-11" db="EMBL/GenBank/DDBJ databases">
        <title>Complete genome sequence of a polyethylene glycol-degrading strain Sphingopyxis terrae strain 203-1 (NBRC 15098).</title>
        <authorList>
            <person name="Yoshiyuki O."/>
            <person name="Shouta N."/>
            <person name="Nagata Y."/>
            <person name="Numata M."/>
            <person name="Tsuchikane K."/>
            <person name="Hosoyama A."/>
            <person name="Yamazoe A."/>
            <person name="Tsuda M."/>
            <person name="Fujita N."/>
            <person name="Kawai F."/>
        </authorList>
    </citation>
    <scope>NUCLEOTIDE SEQUENCE [LARGE SCALE GENOMIC DNA]</scope>
    <source>
        <strain evidence="3">203-1</strain>
    </source>
</reference>
<evidence type="ECO:0000313" key="3">
    <source>
        <dbReference type="Proteomes" id="UP000076234"/>
    </source>
</evidence>
<accession>A0A142W210</accession>
<feature type="domain" description="ABM" evidence="1">
    <location>
        <begin position="2"/>
        <end position="99"/>
    </location>
</feature>
<dbReference type="STRING" id="1219058.AOA14_13305"/>
<name>A0A142W210_9SPHN</name>
<dbReference type="EMBL" id="CP013342">
    <property type="protein sequence ID" value="AMU95587.1"/>
    <property type="molecule type" value="Genomic_DNA"/>
</dbReference>
<dbReference type="Proteomes" id="UP000076234">
    <property type="component" value="Chromosome"/>
</dbReference>
<dbReference type="InterPro" id="IPR007138">
    <property type="entry name" value="ABM_dom"/>
</dbReference>
<dbReference type="PROSITE" id="PS51725">
    <property type="entry name" value="ABM"/>
    <property type="match status" value="1"/>
</dbReference>
<reference evidence="2 3" key="2">
    <citation type="journal article" date="2016" name="Genome Announc.">
        <title>Complete Genome Sequence of Sphingopyxis terrae Strain 203-1 (NBRC 111660), a Polyethylene Glycol Degrader.</title>
        <authorList>
            <person name="Ohtsubo Y."/>
            <person name="Nonoyama S."/>
            <person name="Nagata Y."/>
            <person name="Numata M."/>
            <person name="Tsuchikane K."/>
            <person name="Hosoyama A."/>
            <person name="Yamazoe A."/>
            <person name="Tsuda M."/>
            <person name="Fujita N."/>
            <person name="Kawai F."/>
        </authorList>
    </citation>
    <scope>NUCLEOTIDE SEQUENCE [LARGE SCALE GENOMIC DNA]</scope>
    <source>
        <strain evidence="2 3">203-1</strain>
    </source>
</reference>
<dbReference type="GO" id="GO:0004497">
    <property type="term" value="F:monooxygenase activity"/>
    <property type="evidence" value="ECO:0007669"/>
    <property type="project" value="UniProtKB-KW"/>
</dbReference>
<protein>
    <submittedName>
        <fullName evidence="2">Antibiotic biosynthesis monooxygenase</fullName>
    </submittedName>
</protein>
<dbReference type="SUPFAM" id="SSF54909">
    <property type="entry name" value="Dimeric alpha+beta barrel"/>
    <property type="match status" value="1"/>
</dbReference>
<gene>
    <name evidence="2" type="ORF">AOA14_13305</name>
</gene>
<proteinExistence type="predicted"/>
<dbReference type="Pfam" id="PF03992">
    <property type="entry name" value="ABM"/>
    <property type="match status" value="1"/>
</dbReference>
<dbReference type="InterPro" id="IPR011008">
    <property type="entry name" value="Dimeric_a/b-barrel"/>
</dbReference>
<organism evidence="2 3">
    <name type="scientific">Sphingopyxis terrae subsp. terrae NBRC 15098</name>
    <dbReference type="NCBI Taxonomy" id="1219058"/>
    <lineage>
        <taxon>Bacteria</taxon>
        <taxon>Pseudomonadati</taxon>
        <taxon>Pseudomonadota</taxon>
        <taxon>Alphaproteobacteria</taxon>
        <taxon>Sphingomonadales</taxon>
        <taxon>Sphingomonadaceae</taxon>
        <taxon>Sphingopyxis</taxon>
    </lineage>
</organism>
<sequence length="110" mass="11937">MILITGHVILTPEHGERMIAFGAEHSARSRGEPGCLAQHCHIDAVPRQAGDGSAYECLTFVEEWESVDAVRAHFALPASRAFVADMRPLSPQPPAIRIYAAEDITAKLMG</sequence>
<evidence type="ECO:0000259" key="1">
    <source>
        <dbReference type="PROSITE" id="PS51725"/>
    </source>
</evidence>
<keyword evidence="2" id="KW-0560">Oxidoreductase</keyword>
<keyword evidence="2" id="KW-0503">Monooxygenase</keyword>
<dbReference type="RefSeq" id="WP_062902143.1">
    <property type="nucleotide sequence ID" value="NZ_CP013342.1"/>
</dbReference>
<dbReference type="AlphaFoldDB" id="A0A142W210"/>
<evidence type="ECO:0000313" key="2">
    <source>
        <dbReference type="EMBL" id="AMU95587.1"/>
    </source>
</evidence>
<dbReference type="KEGG" id="ster:AOA14_13305"/>